<dbReference type="GO" id="GO:0016301">
    <property type="term" value="F:kinase activity"/>
    <property type="evidence" value="ECO:0007669"/>
    <property type="project" value="UniProtKB-KW"/>
</dbReference>
<keyword evidence="3" id="KW-0808">Transferase</keyword>
<organism evidence="3 4">
    <name type="scientific">Paenibacillus aurantiacus</name>
    <dbReference type="NCBI Taxonomy" id="1936118"/>
    <lineage>
        <taxon>Bacteria</taxon>
        <taxon>Bacillati</taxon>
        <taxon>Bacillota</taxon>
        <taxon>Bacilli</taxon>
        <taxon>Bacillales</taxon>
        <taxon>Paenibacillaceae</taxon>
        <taxon>Paenibacillus</taxon>
    </lineage>
</organism>
<reference evidence="3 4" key="1">
    <citation type="submission" date="2024-09" db="EMBL/GenBank/DDBJ databases">
        <authorList>
            <person name="Sun Q."/>
            <person name="Mori K."/>
        </authorList>
    </citation>
    <scope>NUCLEOTIDE SEQUENCE [LARGE SCALE GENOMIC DNA]</scope>
    <source>
        <strain evidence="3 4">TISTR 2452</strain>
    </source>
</reference>
<evidence type="ECO:0000313" key="4">
    <source>
        <dbReference type="Proteomes" id="UP001589747"/>
    </source>
</evidence>
<feature type="transmembrane region" description="Helical" evidence="1">
    <location>
        <begin position="31"/>
        <end position="51"/>
    </location>
</feature>
<gene>
    <name evidence="3" type="ORF">ACFFSY_00680</name>
</gene>
<proteinExistence type="predicted"/>
<keyword evidence="1" id="KW-0812">Transmembrane</keyword>
<dbReference type="Proteomes" id="UP001589747">
    <property type="component" value="Unassembled WGS sequence"/>
</dbReference>
<feature type="domain" description="Histidine kinase N-terminal 7TM region" evidence="2">
    <location>
        <begin position="10"/>
        <end position="72"/>
    </location>
</feature>
<feature type="transmembrane region" description="Helical" evidence="1">
    <location>
        <begin position="6"/>
        <end position="24"/>
    </location>
</feature>
<keyword evidence="1" id="KW-0472">Membrane</keyword>
<evidence type="ECO:0000313" key="3">
    <source>
        <dbReference type="EMBL" id="MFB9324455.1"/>
    </source>
</evidence>
<comment type="caution">
    <text evidence="3">The sequence shown here is derived from an EMBL/GenBank/DDBJ whole genome shotgun (WGS) entry which is preliminary data.</text>
</comment>
<evidence type="ECO:0000256" key="1">
    <source>
        <dbReference type="SAM" id="Phobius"/>
    </source>
</evidence>
<dbReference type="Pfam" id="PF16927">
    <property type="entry name" value="HisKA_7TM"/>
    <property type="match status" value="1"/>
</dbReference>
<dbReference type="InterPro" id="IPR031621">
    <property type="entry name" value="HisKA_7TM"/>
</dbReference>
<dbReference type="EMBL" id="JBHMDO010000002">
    <property type="protein sequence ID" value="MFB9324455.1"/>
    <property type="molecule type" value="Genomic_DNA"/>
</dbReference>
<keyword evidence="4" id="KW-1185">Reference proteome</keyword>
<dbReference type="RefSeq" id="WP_377488391.1">
    <property type="nucleotide sequence ID" value="NZ_JBHMDO010000002.1"/>
</dbReference>
<evidence type="ECO:0000259" key="2">
    <source>
        <dbReference type="Pfam" id="PF16927"/>
    </source>
</evidence>
<keyword evidence="1" id="KW-1133">Transmembrane helix</keyword>
<name>A0ABV5KGU9_9BACL</name>
<protein>
    <submittedName>
        <fullName evidence="3">Histidine kinase N-terminal 7TM domain-containing protein</fullName>
    </submittedName>
</protein>
<sequence>MLPGFRGSRLLAAGAMVYVAFLSYQQRHMPVARTMMLIMIGAAFYASGYAFEVLSDNLREMKLALQIEVIGAQEQLATRMLHVRAFQSMMEEVE</sequence>
<keyword evidence="3" id="KW-0418">Kinase</keyword>
<accession>A0ABV5KGU9</accession>